<proteinExistence type="predicted"/>
<organism evidence="1 2">
    <name type="scientific">Gigaspora margarita</name>
    <dbReference type="NCBI Taxonomy" id="4874"/>
    <lineage>
        <taxon>Eukaryota</taxon>
        <taxon>Fungi</taxon>
        <taxon>Fungi incertae sedis</taxon>
        <taxon>Mucoromycota</taxon>
        <taxon>Glomeromycotina</taxon>
        <taxon>Glomeromycetes</taxon>
        <taxon>Diversisporales</taxon>
        <taxon>Gigasporaceae</taxon>
        <taxon>Gigaspora</taxon>
    </lineage>
</organism>
<reference evidence="1 2" key="1">
    <citation type="submission" date="2021-06" db="EMBL/GenBank/DDBJ databases">
        <authorList>
            <person name="Kallberg Y."/>
            <person name="Tangrot J."/>
            <person name="Rosling A."/>
        </authorList>
    </citation>
    <scope>NUCLEOTIDE SEQUENCE [LARGE SCALE GENOMIC DNA]</scope>
    <source>
        <strain evidence="1 2">120-4 pot B 10/14</strain>
    </source>
</reference>
<dbReference type="EMBL" id="CAJVQB010106751">
    <property type="protein sequence ID" value="CAG8851567.1"/>
    <property type="molecule type" value="Genomic_DNA"/>
</dbReference>
<comment type="caution">
    <text evidence="1">The sequence shown here is derived from an EMBL/GenBank/DDBJ whole genome shotgun (WGS) entry which is preliminary data.</text>
</comment>
<gene>
    <name evidence="1" type="ORF">GMARGA_LOCUS40806</name>
</gene>
<evidence type="ECO:0000313" key="2">
    <source>
        <dbReference type="Proteomes" id="UP000789901"/>
    </source>
</evidence>
<dbReference type="Proteomes" id="UP000789901">
    <property type="component" value="Unassembled WGS sequence"/>
</dbReference>
<sequence>ELKTIMRAIIKNGLKDELRLENELKNRLNYELIKPQPDSF</sequence>
<protein>
    <submittedName>
        <fullName evidence="1">38847_t:CDS:1</fullName>
    </submittedName>
</protein>
<feature type="non-terminal residue" evidence="1">
    <location>
        <position position="40"/>
    </location>
</feature>
<name>A0ABN7XBG6_GIGMA</name>
<accession>A0ABN7XBG6</accession>
<keyword evidence="2" id="KW-1185">Reference proteome</keyword>
<feature type="non-terminal residue" evidence="1">
    <location>
        <position position="1"/>
    </location>
</feature>
<evidence type="ECO:0000313" key="1">
    <source>
        <dbReference type="EMBL" id="CAG8851567.1"/>
    </source>
</evidence>